<evidence type="ECO:0000313" key="2">
    <source>
        <dbReference type="EMBL" id="CAD8778756.1"/>
    </source>
</evidence>
<gene>
    <name evidence="2" type="ORF">PPAR00522_LOCUS13865</name>
</gene>
<protein>
    <submittedName>
        <fullName evidence="2">Uncharacterized protein</fullName>
    </submittedName>
</protein>
<feature type="region of interest" description="Disordered" evidence="1">
    <location>
        <begin position="374"/>
        <end position="443"/>
    </location>
</feature>
<name>A0A7S0VBT1_9CHLO</name>
<proteinExistence type="predicted"/>
<sequence>MLAIYSKVARRFSLSQRSHSFQFINGLPSSLVDPSHFLNGGGSDGITKALFLQSSFPSQTRNLGDYAEGETTDELWLSVLSTNSGAAGSSPALTVLLSRLANFPHVARIGPQRTLDGVLALQDYALSLGLRRHWFFDDSTAAALIARFPPQVLAWRLTQIRETIWGHLDDLSPDHLRERYLGGGTHVGGEGRALEEASVGTPDGGKLRLTLSPQLREGPSASTSLFPHLSHRRDLLDHIALDLIEKSARLRALAGEDVLVSVLLKSIPELLHRNVDELCVSHHRDGEWVSIVSTHDGNGSSAVSNSSVTMTHKGFRKISESSQDSAGVVSMAADVKAGGAMIQRYGNVLLVNLNPEKHVVVIGRMGDEEAMEKGVKEVGRGGDDKRSRQADLKKDVGSKGDTVIRVFRRKKQARQGVEQGDEGRGEGGGGRVRRRRGIQKKKS</sequence>
<dbReference type="EMBL" id="HBFM01021281">
    <property type="protein sequence ID" value="CAD8778756.1"/>
    <property type="molecule type" value="Transcribed_RNA"/>
</dbReference>
<accession>A0A7S0VBT1</accession>
<reference evidence="2" key="1">
    <citation type="submission" date="2021-01" db="EMBL/GenBank/DDBJ databases">
        <authorList>
            <person name="Corre E."/>
            <person name="Pelletier E."/>
            <person name="Niang G."/>
            <person name="Scheremetjew M."/>
            <person name="Finn R."/>
            <person name="Kale V."/>
            <person name="Holt S."/>
            <person name="Cochrane G."/>
            <person name="Meng A."/>
            <person name="Brown T."/>
            <person name="Cohen L."/>
        </authorList>
    </citation>
    <scope>NUCLEOTIDE SEQUENCE</scope>
    <source>
        <strain evidence="2">SAG 63-3</strain>
    </source>
</reference>
<dbReference type="AlphaFoldDB" id="A0A7S0VBT1"/>
<feature type="compositionally biased region" description="Basic and acidic residues" evidence="1">
    <location>
        <begin position="374"/>
        <end position="398"/>
    </location>
</feature>
<feature type="compositionally biased region" description="Basic residues" evidence="1">
    <location>
        <begin position="431"/>
        <end position="443"/>
    </location>
</feature>
<organism evidence="2">
    <name type="scientific">Polytomella parva</name>
    <dbReference type="NCBI Taxonomy" id="51329"/>
    <lineage>
        <taxon>Eukaryota</taxon>
        <taxon>Viridiplantae</taxon>
        <taxon>Chlorophyta</taxon>
        <taxon>core chlorophytes</taxon>
        <taxon>Chlorophyceae</taxon>
        <taxon>CS clade</taxon>
        <taxon>Chlamydomonadales</taxon>
        <taxon>Chlamydomonadaceae</taxon>
        <taxon>Polytomella</taxon>
    </lineage>
</organism>
<evidence type="ECO:0000256" key="1">
    <source>
        <dbReference type="SAM" id="MobiDB-lite"/>
    </source>
</evidence>